<evidence type="ECO:0000256" key="1">
    <source>
        <dbReference type="SAM" id="MobiDB-lite"/>
    </source>
</evidence>
<feature type="compositionally biased region" description="Polar residues" evidence="1">
    <location>
        <begin position="516"/>
        <end position="525"/>
    </location>
</feature>
<comment type="caution">
    <text evidence="2">The sequence shown here is derived from an EMBL/GenBank/DDBJ whole genome shotgun (WGS) entry which is preliminary data.</text>
</comment>
<reference evidence="2 3" key="1">
    <citation type="submission" date="2017-03" db="EMBL/GenBank/DDBJ databases">
        <title>An alternative strategy for trypanosome survival in the mammalian bloodstream revealed through genome and transcriptome analysis of the ubiquitous bovine parasite Trypanosoma (Megatrypanum) theileri.</title>
        <authorList>
            <person name="Kelly S."/>
            <person name="Ivens A."/>
            <person name="Mott A."/>
            <person name="O'Neill E."/>
            <person name="Emms D."/>
            <person name="Macleod O."/>
            <person name="Voorheis P."/>
            <person name="Matthews J."/>
            <person name="Matthews K."/>
            <person name="Carrington M."/>
        </authorList>
    </citation>
    <scope>NUCLEOTIDE SEQUENCE [LARGE SCALE GENOMIC DNA]</scope>
    <source>
        <strain evidence="2">Edinburgh</strain>
    </source>
</reference>
<gene>
    <name evidence="2" type="ORF">TM35_000411070</name>
</gene>
<organism evidence="2 3">
    <name type="scientific">Trypanosoma theileri</name>
    <dbReference type="NCBI Taxonomy" id="67003"/>
    <lineage>
        <taxon>Eukaryota</taxon>
        <taxon>Discoba</taxon>
        <taxon>Euglenozoa</taxon>
        <taxon>Kinetoplastea</taxon>
        <taxon>Metakinetoplastina</taxon>
        <taxon>Trypanosomatida</taxon>
        <taxon>Trypanosomatidae</taxon>
        <taxon>Trypanosoma</taxon>
    </lineage>
</organism>
<dbReference type="VEuPathDB" id="TriTrypDB:TM35_000411070"/>
<feature type="region of interest" description="Disordered" evidence="1">
    <location>
        <begin position="489"/>
        <end position="526"/>
    </location>
</feature>
<dbReference type="GeneID" id="39989595"/>
<dbReference type="OrthoDB" id="252855at2759"/>
<accession>A0A1X0NJC3</accession>
<sequence>MADGTLRLGNALVLGEFCEVHGPVVRLLLFQHPVYGHPEILNSNQWSATLTEMLEELMTLSICGDYTIKEGSTDTVTTHVMRFVLDNIRWDSTTAFAHVARINLPDAFARGQQRAVCVIFVNLSPHISMSLSRWIGDCCEMILHRLAHGAQLCVYNDIQRCKKAYALLSVASESEGLLPQETLNLLQHELQVLMCMNRHGETSLQALSQTHCNSIEMTSIEAIHIAHDLVTRRGTVPLRPLSFVCGTHYDESLMDMKRLLLYFSLDMTWMMEGALGRMPSIFSIFHSSFAEAEKHNIKKENAISPLEFVFNVGEWGVLRPLLPTDACGGFLPHTWTPPGTDFTAINDRKLYSVLKGYGAQHIVNVAYNGLRCKRIIVCGYDECAVVHAMKVACLFIPGLLQCGEDTLRLGIQPLSSEEPISASDLHHFAVVGCHVNAAIRNNEPFFPQHCTWYVRYKANDIYRYRTVNVFGEPYNSHLYNRPNRRQPFSLSLQSSRSSPFSSSSSSSLLMSPPPTGQSLPSSSTVPIVEDGRTGVLAELLSVLRQKASTSEDEVVFSDHIRVVLKHLQFEYCSLASLVLHSLLSRSCRHGLVDTLQQDNKNKNTLPYFSSRTLVVPEYTCPYVWTEEDTEEVLHTLFGVTIATRSDLTIVTEIVKRMSIITAQQCSSSMPKEV</sequence>
<dbReference type="EMBL" id="NBCO01000041">
    <property type="protein sequence ID" value="ORC84737.1"/>
    <property type="molecule type" value="Genomic_DNA"/>
</dbReference>
<name>A0A1X0NJC3_9TRYP</name>
<feature type="compositionally biased region" description="Low complexity" evidence="1">
    <location>
        <begin position="489"/>
        <end position="510"/>
    </location>
</feature>
<proteinExistence type="predicted"/>
<dbReference type="AlphaFoldDB" id="A0A1X0NJC3"/>
<evidence type="ECO:0000313" key="2">
    <source>
        <dbReference type="EMBL" id="ORC84737.1"/>
    </source>
</evidence>
<dbReference type="Proteomes" id="UP000192257">
    <property type="component" value="Unassembled WGS sequence"/>
</dbReference>
<keyword evidence="3" id="KW-1185">Reference proteome</keyword>
<dbReference type="RefSeq" id="XP_028878803.1">
    <property type="nucleotide sequence ID" value="XM_029029815.1"/>
</dbReference>
<protein>
    <submittedName>
        <fullName evidence="2">Uncharacterized protein</fullName>
    </submittedName>
</protein>
<evidence type="ECO:0000313" key="3">
    <source>
        <dbReference type="Proteomes" id="UP000192257"/>
    </source>
</evidence>